<sequence>MVAKQRIRMANEKHSKNITQRGNVAKTLRPQEEKYPVGPWLLALFVFVVCGSEKVHYPEVPEVQPSWVCSQMDKALTQPWLLVDWATWQPITLLYSGHLLQDTFEFTMFAG</sequence>
<keyword evidence="5" id="KW-0472">Membrane</keyword>
<comment type="function">
    <text evidence="9">Interacts with target proteins during translocation into the lumen of the endoplasmic reticulum. Protects unfolded target proteins against degradation and facilitate correct glycosylation.</text>
</comment>
<comment type="subcellular location">
    <subcellularLocation>
        <location evidence="9">Membrane</location>
        <topology evidence="9">Single-pass membrane protein</topology>
    </subcellularLocation>
    <subcellularLocation>
        <location evidence="9">Endoplasmic reticulum membrane</location>
        <topology evidence="9">Single-pass membrane protein</topology>
    </subcellularLocation>
</comment>
<evidence type="ECO:0000256" key="7">
    <source>
        <dbReference type="ARBA" id="ARBA00037157"/>
    </source>
</evidence>
<evidence type="ECO:0000256" key="6">
    <source>
        <dbReference type="ARBA" id="ARBA00023230"/>
    </source>
</evidence>
<gene>
    <name evidence="10" type="primary">SERP2</name>
</gene>
<reference evidence="10" key="5">
    <citation type="submission" date="2025-09" db="UniProtKB">
        <authorList>
            <consortium name="Ensembl"/>
        </authorList>
    </citation>
    <scope>IDENTIFICATION</scope>
</reference>
<evidence type="ECO:0000256" key="3">
    <source>
        <dbReference type="ARBA" id="ARBA00022824"/>
    </source>
</evidence>
<evidence type="ECO:0000313" key="10">
    <source>
        <dbReference type="Ensembl" id="ENSRFEP00010024382.1"/>
    </source>
</evidence>
<dbReference type="Pfam" id="PF06624">
    <property type="entry name" value="RAMP4"/>
    <property type="match status" value="1"/>
</dbReference>
<dbReference type="InParanoid" id="A0A671FFE4"/>
<comment type="similarity">
    <text evidence="1 9">Belongs to the RAMP4 family.</text>
</comment>
<evidence type="ECO:0000313" key="11">
    <source>
        <dbReference type="Proteomes" id="UP000472240"/>
    </source>
</evidence>
<dbReference type="InterPro" id="IPR010580">
    <property type="entry name" value="ER_stress-assoc"/>
</dbReference>
<evidence type="ECO:0000256" key="4">
    <source>
        <dbReference type="ARBA" id="ARBA00022989"/>
    </source>
</evidence>
<dbReference type="Proteomes" id="UP000472240">
    <property type="component" value="Chromosome 4"/>
</dbReference>
<organism evidence="10 11">
    <name type="scientific">Rhinolophus ferrumequinum</name>
    <name type="common">Greater horseshoe bat</name>
    <dbReference type="NCBI Taxonomy" id="59479"/>
    <lineage>
        <taxon>Eukaryota</taxon>
        <taxon>Metazoa</taxon>
        <taxon>Chordata</taxon>
        <taxon>Craniata</taxon>
        <taxon>Vertebrata</taxon>
        <taxon>Euteleostomi</taxon>
        <taxon>Mammalia</taxon>
        <taxon>Eutheria</taxon>
        <taxon>Laurasiatheria</taxon>
        <taxon>Chiroptera</taxon>
        <taxon>Yinpterochiroptera</taxon>
        <taxon>Rhinolophoidea</taxon>
        <taxon>Rhinolophidae</taxon>
        <taxon>Rhinolophinae</taxon>
        <taxon>Rhinolophus</taxon>
    </lineage>
</organism>
<evidence type="ECO:0000256" key="5">
    <source>
        <dbReference type="ARBA" id="ARBA00023136"/>
    </source>
</evidence>
<keyword evidence="6" id="KW-0834">Unfolded protein response</keyword>
<keyword evidence="4" id="KW-1133">Transmembrane helix</keyword>
<comment type="function">
    <text evidence="7">Interacts with target proteins during their translocation into the lumen of the endoplasmic reticulum. Protects unfolded target proteins against degradation during ER stress. May facilitate glycosylation of target proteins after termination of ER stress. May modulate the use of N-glycosylation sites on target proteins.</text>
</comment>
<evidence type="ECO:0000256" key="2">
    <source>
        <dbReference type="ARBA" id="ARBA00022692"/>
    </source>
</evidence>
<reference evidence="10 11" key="1">
    <citation type="journal article" date="2015" name="Annu Rev Anim Biosci">
        <title>The Genome 10K Project: a way forward.</title>
        <authorList>
            <person name="Koepfli K.P."/>
            <person name="Paten B."/>
            <person name="O'Brien S.J."/>
            <person name="Koepfli K.P."/>
            <person name="Paten B."/>
            <person name="Antunes A."/>
            <person name="Belov K."/>
            <person name="Bustamante C."/>
            <person name="Castoe T.A."/>
            <person name="Clawson H."/>
            <person name="Crawford A.J."/>
            <person name="Diekhans M."/>
            <person name="Distel D."/>
            <person name="Durbin R."/>
            <person name="Earl D."/>
            <person name="Fujita M.K."/>
            <person name="Gamble T."/>
            <person name="Georges A."/>
            <person name="Gemmell N."/>
            <person name="Gilbert M.T."/>
            <person name="Graves J.M."/>
            <person name="Green R.E."/>
            <person name="Hickey G."/>
            <person name="Jarvis E.D."/>
            <person name="Johnson W."/>
            <person name="Komissarov A."/>
            <person name="Korf I."/>
            <person name="Kuhn R."/>
            <person name="Larkin D.M."/>
            <person name="Lewin H."/>
            <person name="Lopez J.V."/>
            <person name="Ma J."/>
            <person name="Marques-Bonet T."/>
            <person name="Miller W."/>
            <person name="Murphy R."/>
            <person name="Pevzner P."/>
            <person name="Shapiro B."/>
            <person name="Steiner C."/>
            <person name="Tamazian G."/>
            <person name="Venkatesh B."/>
            <person name="Wang J."/>
            <person name="Wayne R."/>
            <person name="Wiley E."/>
            <person name="Yang H."/>
            <person name="Zhang G."/>
            <person name="Haussler D."/>
            <person name="Ryder O."/>
            <person name="O'Brien S.J."/>
        </authorList>
    </citation>
    <scope>NUCLEOTIDE SEQUENCE</scope>
</reference>
<dbReference type="PANTHER" id="PTHR15601:SF20">
    <property type="entry name" value="STRESS-ASSOCIATED ENDOPLASMIC RETICULUM PROTEIN 2"/>
    <property type="match status" value="1"/>
</dbReference>
<reference evidence="11" key="3">
    <citation type="submission" date="2018-12" db="EMBL/GenBank/DDBJ databases">
        <title>G10K-VGP greater horseshoe bat female genome, primary haplotype.</title>
        <authorList>
            <person name="Teeling E."/>
            <person name="Myers G."/>
            <person name="Vernes S."/>
            <person name="Pippel M."/>
            <person name="Winkler S."/>
            <person name="Fedrigo O."/>
            <person name="Rhie A."/>
            <person name="Koren S."/>
            <person name="Phillippy A."/>
            <person name="Lewin H."/>
            <person name="Damas J."/>
            <person name="Howe K."/>
            <person name="Mountcastle J."/>
            <person name="Jarvis E.D."/>
        </authorList>
    </citation>
    <scope>NUCLEOTIDE SEQUENCE [LARGE SCALE GENOMIC DNA]</scope>
</reference>
<dbReference type="Ensembl" id="ENSRFET00010026508.1">
    <property type="protein sequence ID" value="ENSRFEP00010024382.1"/>
    <property type="gene ID" value="ENSRFEG00010016228.1"/>
</dbReference>
<accession>A0A671FFE4</accession>
<evidence type="ECO:0000256" key="8">
    <source>
        <dbReference type="ARBA" id="ARBA00038831"/>
    </source>
</evidence>
<dbReference type="GO" id="GO:0030968">
    <property type="term" value="P:endoplasmic reticulum unfolded protein response"/>
    <property type="evidence" value="ECO:0007669"/>
    <property type="project" value="TreeGrafter"/>
</dbReference>
<protein>
    <recommendedName>
        <fullName evidence="9">Stress-associated endoplasmic reticulum protein</fullName>
    </recommendedName>
</protein>
<proteinExistence type="inferred from homology"/>
<evidence type="ECO:0000256" key="1">
    <source>
        <dbReference type="ARBA" id="ARBA00005500"/>
    </source>
</evidence>
<keyword evidence="3 9" id="KW-0256">Endoplasmic reticulum</keyword>
<dbReference type="GO" id="GO:0005789">
    <property type="term" value="C:endoplasmic reticulum membrane"/>
    <property type="evidence" value="ECO:0007669"/>
    <property type="project" value="UniProtKB-SubCell"/>
</dbReference>
<keyword evidence="2" id="KW-0812">Transmembrane</keyword>
<comment type="subunit">
    <text evidence="8">Interacts with SEC61B, SEC61A1 and the SEC61 complex. Interacts with CANX.</text>
</comment>
<reference evidence="10 11" key="2">
    <citation type="journal article" date="2018" name="Annu Rev Anim Biosci">
        <title>Bat Biology, Genomes, and the Bat1K Project: To Generate Chromosome-Level Genomes for All Living Bat Species.</title>
        <authorList>
            <person name="Teeling E.C."/>
            <person name="Vernes S.C."/>
            <person name="Davalos L.M."/>
            <person name="Ray D.A."/>
            <person name="Gilbert M.T.P."/>
            <person name="Myers E."/>
        </authorList>
    </citation>
    <scope>NUCLEOTIDE SEQUENCE</scope>
</reference>
<reference evidence="10" key="4">
    <citation type="submission" date="2025-08" db="UniProtKB">
        <authorList>
            <consortium name="Ensembl"/>
        </authorList>
    </citation>
    <scope>IDENTIFICATION</scope>
</reference>
<keyword evidence="11" id="KW-1185">Reference proteome</keyword>
<evidence type="ECO:0000256" key="9">
    <source>
        <dbReference type="RuleBase" id="RU364120"/>
    </source>
</evidence>
<name>A0A671FFE4_RHIFE</name>
<dbReference type="PANTHER" id="PTHR15601">
    <property type="entry name" value="STRESS ASSOCIATED ENDOPLASMIC RETICULUM PROTEIN SERP1/RAMP4"/>
    <property type="match status" value="1"/>
</dbReference>
<dbReference type="AlphaFoldDB" id="A0A671FFE4"/>
<dbReference type="GeneTree" id="ENSGT00940000162467"/>